<evidence type="ECO:0000256" key="3">
    <source>
        <dbReference type="SAM" id="MobiDB-lite"/>
    </source>
</evidence>
<sequence length="127" mass="14182">MFKIFILFGTLIIVQKVSAQGSSLYLPPEKNGYDYPQPPNQPNKPSIPGNPKPPSNEAHEPGMPFDFQYAVNEIDTTNQNVDFAHTSNSDGDLTKGEYKVALPDGRIQVVRYTADWKNGYNAEVSYE</sequence>
<dbReference type="InterPro" id="IPR031311">
    <property type="entry name" value="CHIT_BIND_RR_consensus"/>
</dbReference>
<dbReference type="Pfam" id="PF00379">
    <property type="entry name" value="Chitin_bind_4"/>
    <property type="match status" value="1"/>
</dbReference>
<keyword evidence="4" id="KW-0732">Signal</keyword>
<evidence type="ECO:0000256" key="2">
    <source>
        <dbReference type="PROSITE-ProRule" id="PRU00497"/>
    </source>
</evidence>
<dbReference type="AlphaFoldDB" id="A0A9N9S5N5"/>
<name>A0A9N9S5N5_9DIPT</name>
<reference evidence="5" key="1">
    <citation type="submission" date="2022-01" db="EMBL/GenBank/DDBJ databases">
        <authorList>
            <person name="King R."/>
        </authorList>
    </citation>
    <scope>NUCLEOTIDE SEQUENCE</scope>
</reference>
<organism evidence="5 6">
    <name type="scientific">Chironomus riparius</name>
    <dbReference type="NCBI Taxonomy" id="315576"/>
    <lineage>
        <taxon>Eukaryota</taxon>
        <taxon>Metazoa</taxon>
        <taxon>Ecdysozoa</taxon>
        <taxon>Arthropoda</taxon>
        <taxon>Hexapoda</taxon>
        <taxon>Insecta</taxon>
        <taxon>Pterygota</taxon>
        <taxon>Neoptera</taxon>
        <taxon>Endopterygota</taxon>
        <taxon>Diptera</taxon>
        <taxon>Nematocera</taxon>
        <taxon>Chironomoidea</taxon>
        <taxon>Chironomidae</taxon>
        <taxon>Chironominae</taxon>
        <taxon>Chironomus</taxon>
    </lineage>
</organism>
<dbReference type="InterPro" id="IPR000618">
    <property type="entry name" value="Insect_cuticle"/>
</dbReference>
<evidence type="ECO:0000256" key="4">
    <source>
        <dbReference type="SAM" id="SignalP"/>
    </source>
</evidence>
<dbReference type="PANTHER" id="PTHR12236:SF79">
    <property type="entry name" value="CUTICULAR PROTEIN 50CB-RELATED"/>
    <property type="match status" value="1"/>
</dbReference>
<evidence type="ECO:0008006" key="7">
    <source>
        <dbReference type="Google" id="ProtNLM"/>
    </source>
</evidence>
<dbReference type="Proteomes" id="UP001153620">
    <property type="component" value="Chromosome 3"/>
</dbReference>
<feature type="signal peptide" evidence="4">
    <location>
        <begin position="1"/>
        <end position="19"/>
    </location>
</feature>
<dbReference type="PROSITE" id="PS51155">
    <property type="entry name" value="CHIT_BIND_RR_2"/>
    <property type="match status" value="1"/>
</dbReference>
<gene>
    <name evidence="5" type="ORF">CHIRRI_LOCUS12824</name>
</gene>
<accession>A0A9N9S5N5</accession>
<dbReference type="PROSITE" id="PS00233">
    <property type="entry name" value="CHIT_BIND_RR_1"/>
    <property type="match status" value="1"/>
</dbReference>
<evidence type="ECO:0000313" key="6">
    <source>
        <dbReference type="Proteomes" id="UP001153620"/>
    </source>
</evidence>
<dbReference type="EMBL" id="OU895879">
    <property type="protein sequence ID" value="CAG9810007.1"/>
    <property type="molecule type" value="Genomic_DNA"/>
</dbReference>
<dbReference type="InterPro" id="IPR051217">
    <property type="entry name" value="Insect_Cuticle_Struc_Prot"/>
</dbReference>
<dbReference type="GO" id="GO:0005615">
    <property type="term" value="C:extracellular space"/>
    <property type="evidence" value="ECO:0007669"/>
    <property type="project" value="TreeGrafter"/>
</dbReference>
<protein>
    <recommendedName>
        <fullName evidence="7">Cuticle protein</fullName>
    </recommendedName>
</protein>
<keyword evidence="6" id="KW-1185">Reference proteome</keyword>
<proteinExistence type="predicted"/>
<feature type="chain" id="PRO_5040409018" description="Cuticle protein" evidence="4">
    <location>
        <begin position="20"/>
        <end position="127"/>
    </location>
</feature>
<dbReference type="PANTHER" id="PTHR12236">
    <property type="entry name" value="STRUCTURAL CONTITUENT OF CUTICLE"/>
    <property type="match status" value="1"/>
</dbReference>
<evidence type="ECO:0000256" key="1">
    <source>
        <dbReference type="ARBA" id="ARBA00022460"/>
    </source>
</evidence>
<dbReference type="OrthoDB" id="6365837at2759"/>
<dbReference type="GO" id="GO:0031012">
    <property type="term" value="C:extracellular matrix"/>
    <property type="evidence" value="ECO:0007669"/>
    <property type="project" value="TreeGrafter"/>
</dbReference>
<keyword evidence="1 2" id="KW-0193">Cuticle</keyword>
<dbReference type="GO" id="GO:0042302">
    <property type="term" value="F:structural constituent of cuticle"/>
    <property type="evidence" value="ECO:0007669"/>
    <property type="project" value="UniProtKB-UniRule"/>
</dbReference>
<evidence type="ECO:0000313" key="5">
    <source>
        <dbReference type="EMBL" id="CAG9810007.1"/>
    </source>
</evidence>
<feature type="region of interest" description="Disordered" evidence="3">
    <location>
        <begin position="25"/>
        <end position="64"/>
    </location>
</feature>
<reference evidence="5" key="2">
    <citation type="submission" date="2022-10" db="EMBL/GenBank/DDBJ databases">
        <authorList>
            <consortium name="ENA_rothamsted_submissions"/>
            <consortium name="culmorum"/>
            <person name="King R."/>
        </authorList>
    </citation>
    <scope>NUCLEOTIDE SEQUENCE</scope>
</reference>